<dbReference type="SUPFAM" id="SSF46785">
    <property type="entry name" value="Winged helix' DNA-binding domain"/>
    <property type="match status" value="1"/>
</dbReference>
<dbReference type="AlphaFoldDB" id="A0A399FDN5"/>
<dbReference type="OrthoDB" id="9808017at2"/>
<comment type="caution">
    <text evidence="2">The sequence shown here is derived from an EMBL/GenBank/DDBJ whole genome shotgun (WGS) entry which is preliminary data.</text>
</comment>
<evidence type="ECO:0000313" key="2">
    <source>
        <dbReference type="EMBL" id="RIH92951.1"/>
    </source>
</evidence>
<reference evidence="2 3" key="1">
    <citation type="submission" date="2018-08" db="EMBL/GenBank/DDBJ databases">
        <title>Meiothermus granaticius genome AF-68 sequencing project.</title>
        <authorList>
            <person name="Da Costa M.S."/>
            <person name="Albuquerque L."/>
            <person name="Raposo P."/>
            <person name="Froufe H.J.C."/>
            <person name="Barroso C.S."/>
            <person name="Egas C."/>
        </authorList>
    </citation>
    <scope>NUCLEOTIDE SEQUENCE [LARGE SCALE GENOMIC DNA]</scope>
    <source>
        <strain evidence="2 3">AF-68</strain>
    </source>
</reference>
<evidence type="ECO:0000313" key="3">
    <source>
        <dbReference type="Proteomes" id="UP000266178"/>
    </source>
</evidence>
<protein>
    <submittedName>
        <fullName evidence="2">Transcriptional regulator, Acidobacterial, PadR-family</fullName>
    </submittedName>
</protein>
<dbReference type="Pfam" id="PF03551">
    <property type="entry name" value="PadR"/>
    <property type="match status" value="1"/>
</dbReference>
<accession>A0A399FDN5</accession>
<dbReference type="PANTHER" id="PTHR33169:SF14">
    <property type="entry name" value="TRANSCRIPTIONAL REGULATOR RV3488"/>
    <property type="match status" value="1"/>
</dbReference>
<organism evidence="2 3">
    <name type="scientific">Meiothermus granaticius NBRC 107808</name>
    <dbReference type="NCBI Taxonomy" id="1227551"/>
    <lineage>
        <taxon>Bacteria</taxon>
        <taxon>Thermotogati</taxon>
        <taxon>Deinococcota</taxon>
        <taxon>Deinococci</taxon>
        <taxon>Thermales</taxon>
        <taxon>Thermaceae</taxon>
        <taxon>Meiothermus</taxon>
    </lineage>
</organism>
<dbReference type="Gene3D" id="1.10.10.10">
    <property type="entry name" value="Winged helix-like DNA-binding domain superfamily/Winged helix DNA-binding domain"/>
    <property type="match status" value="1"/>
</dbReference>
<gene>
    <name evidence="2" type="ORF">Mgrana_01074</name>
</gene>
<name>A0A399FDN5_9DEIN</name>
<dbReference type="Proteomes" id="UP000266178">
    <property type="component" value="Unassembled WGS sequence"/>
</dbReference>
<dbReference type="InterPro" id="IPR052509">
    <property type="entry name" value="Metal_resp_DNA-bind_regulator"/>
</dbReference>
<evidence type="ECO:0000259" key="1">
    <source>
        <dbReference type="Pfam" id="PF03551"/>
    </source>
</evidence>
<dbReference type="InterPro" id="IPR036390">
    <property type="entry name" value="WH_DNA-bd_sf"/>
</dbReference>
<dbReference type="InterPro" id="IPR036388">
    <property type="entry name" value="WH-like_DNA-bd_sf"/>
</dbReference>
<dbReference type="RefSeq" id="WP_119356583.1">
    <property type="nucleotide sequence ID" value="NZ_BJXM01000003.1"/>
</dbReference>
<proteinExistence type="predicted"/>
<dbReference type="EMBL" id="QWLB01000011">
    <property type="protein sequence ID" value="RIH92951.1"/>
    <property type="molecule type" value="Genomic_DNA"/>
</dbReference>
<dbReference type="InterPro" id="IPR005149">
    <property type="entry name" value="Tscrpt_reg_PadR_N"/>
</dbReference>
<dbReference type="PANTHER" id="PTHR33169">
    <property type="entry name" value="PADR-FAMILY TRANSCRIPTIONAL REGULATOR"/>
    <property type="match status" value="1"/>
</dbReference>
<sequence length="116" mass="13244">MNPSPHSNPQANLLKGNLELILLTLLQDEPKYGLEIVKEAAQRTGGYFNFKEGSLYPALHRLTQAKLLEAEFAYLPRGGSPVRFYRITEAGRKVLERKRQEFEEFTRAVEALTRPV</sequence>
<keyword evidence="3" id="KW-1185">Reference proteome</keyword>
<feature type="domain" description="Transcription regulator PadR N-terminal" evidence="1">
    <location>
        <begin position="22"/>
        <end position="96"/>
    </location>
</feature>